<dbReference type="PANTHER" id="PTHR22674:SF6">
    <property type="entry name" value="NTPASE KAP FAMILY P-LOOP DOMAIN-CONTAINING PROTEIN 1"/>
    <property type="match status" value="1"/>
</dbReference>
<dbReference type="OrthoDB" id="88903at2"/>
<proteinExistence type="predicted"/>
<dbReference type="Proteomes" id="UP000246058">
    <property type="component" value="Chromosome"/>
</dbReference>
<keyword evidence="4" id="KW-1185">Reference proteome</keyword>
<evidence type="ECO:0000313" key="3">
    <source>
        <dbReference type="EMBL" id="AWN35266.1"/>
    </source>
</evidence>
<accession>A0A2U8VPG1</accession>
<dbReference type="Pfam" id="PF07693">
    <property type="entry name" value="KAP_NTPase"/>
    <property type="match status" value="1"/>
</dbReference>
<gene>
    <name evidence="3" type="ORF">DK427_05565</name>
</gene>
<dbReference type="InterPro" id="IPR052754">
    <property type="entry name" value="NTPase_KAP_P-loop"/>
</dbReference>
<evidence type="ECO:0000256" key="1">
    <source>
        <dbReference type="SAM" id="MobiDB-lite"/>
    </source>
</evidence>
<reference evidence="3 4" key="1">
    <citation type="submission" date="2018-05" db="EMBL/GenBank/DDBJ databases">
        <title>Complete Genome Sequence of Methylobacterium sp. 17Sr1-43.</title>
        <authorList>
            <person name="Srinivasan S."/>
        </authorList>
    </citation>
    <scope>NUCLEOTIDE SEQUENCE [LARGE SCALE GENOMIC DNA]</scope>
    <source>
        <strain evidence="3 4">17Sr1-43</strain>
    </source>
</reference>
<name>A0A2U8VPG1_9HYPH</name>
<feature type="domain" description="KAP NTPase" evidence="2">
    <location>
        <begin position="146"/>
        <end position="450"/>
    </location>
</feature>
<dbReference type="KEGG" id="meti:DK427_05565"/>
<dbReference type="PANTHER" id="PTHR22674">
    <property type="entry name" value="NTPASE, KAP FAMILY P-LOOP DOMAIN-CONTAINING 1"/>
    <property type="match status" value="1"/>
</dbReference>
<evidence type="ECO:0000259" key="2">
    <source>
        <dbReference type="Pfam" id="PF07693"/>
    </source>
</evidence>
<dbReference type="InterPro" id="IPR011646">
    <property type="entry name" value="KAP_P-loop"/>
</dbReference>
<sequence length="867" mass="94085">MPSLPIKYLSDIGSTFVAQVSGSLISPRPVEKSESDEMVLTHTGLRTTEELRRAALHPDPLQLARTGRGEHRLQSHRGRLSGPPDGKVSKCRVRALAVRSSIRRWRCRRGPLEWRFARFAPVAADQMTTLAADSPITTKAEDRLQYRAFAEALARSIVYRAPSDGFVIGVQAQWGMGKSSAINLTLEAIRELQGDAPERGRIQVRPFNPWLFSGLETLAAAYLSELGRVVENTLDQGTPERTRRFVKDLIRGGAEMIGGLTAVGTVLATGGTAAPAAAAVKSAVTGGLNYGAHRIDNRSLDDMIDDLRGHLAGIGTKILVVVDDLDRLQPDEVRQVLTLVKTFGNLPNVIHLLIYDRAIVDRAVGGTASPSDKDRRLPTYLEKIVQVALDLPPPDLAGLRSMTFERLTAIVGPAPPMNEEDWSTVAHIAFEHYLRSPRDVARLCNALSVTWPAVVGEVYLPDLVAIEMLRHFDERTCDAIRSNKGFLVGQGGPLGEDERKTLARSIVESALPSRRDDVVDLVCMMFPAIHGQLKPNGFTGHEQSETLTGRRIGAPDGFDAYFRFSSPTDEIPLSDLRALKERLGSPGYVRAAIQAVAGRYRSDGISFAGPLLDEIRKMLKGGAACEPGLLETLLDLADPLLIAKDEVADFSFITTNGKRLRRLFTAIVERLPPEGRGDAIAVAINRSSAGLHACALIVALLGEDHGIVRKPEKRRSSPLLPLADVERIGSLVAGRIGEAARTENLATQPCIDLVISVWSAFSGPEGPKAWVLDKLAAPRAAVDLAFGEMSLNYSSAPPYRFRRMSQLPDAAVFDSAALADALEEHLAHGRVDAADRPGAEYFVKRARLLLGGPTEGGNLDDLAEDDS</sequence>
<protein>
    <recommendedName>
        <fullName evidence="2">KAP NTPase domain-containing protein</fullName>
    </recommendedName>
</protein>
<organism evidence="3 4">
    <name type="scientific">Methylobacterium radiodurans</name>
    <dbReference type="NCBI Taxonomy" id="2202828"/>
    <lineage>
        <taxon>Bacteria</taxon>
        <taxon>Pseudomonadati</taxon>
        <taxon>Pseudomonadota</taxon>
        <taxon>Alphaproteobacteria</taxon>
        <taxon>Hyphomicrobiales</taxon>
        <taxon>Methylobacteriaceae</taxon>
        <taxon>Methylobacterium</taxon>
    </lineage>
</organism>
<dbReference type="EMBL" id="CP029551">
    <property type="protein sequence ID" value="AWN35266.1"/>
    <property type="molecule type" value="Genomic_DNA"/>
</dbReference>
<feature type="region of interest" description="Disordered" evidence="1">
    <location>
        <begin position="61"/>
        <end position="87"/>
    </location>
</feature>
<evidence type="ECO:0000313" key="4">
    <source>
        <dbReference type="Proteomes" id="UP000246058"/>
    </source>
</evidence>
<dbReference type="AlphaFoldDB" id="A0A2U8VPG1"/>